<organism evidence="2 3">
    <name type="scientific">Gymnopilus junonius</name>
    <name type="common">Spectacular rustgill mushroom</name>
    <name type="synonym">Gymnopilus spectabilis subsp. junonius</name>
    <dbReference type="NCBI Taxonomy" id="109634"/>
    <lineage>
        <taxon>Eukaryota</taxon>
        <taxon>Fungi</taxon>
        <taxon>Dikarya</taxon>
        <taxon>Basidiomycota</taxon>
        <taxon>Agaricomycotina</taxon>
        <taxon>Agaricomycetes</taxon>
        <taxon>Agaricomycetidae</taxon>
        <taxon>Agaricales</taxon>
        <taxon>Agaricineae</taxon>
        <taxon>Hymenogastraceae</taxon>
        <taxon>Gymnopilus</taxon>
    </lineage>
</organism>
<dbReference type="EMBL" id="JADNYJ010000015">
    <property type="protein sequence ID" value="KAF8907353.1"/>
    <property type="molecule type" value="Genomic_DNA"/>
</dbReference>
<evidence type="ECO:0000256" key="1">
    <source>
        <dbReference type="SAM" id="Phobius"/>
    </source>
</evidence>
<dbReference type="OrthoDB" id="2564485at2759"/>
<keyword evidence="1" id="KW-0812">Transmembrane</keyword>
<feature type="transmembrane region" description="Helical" evidence="1">
    <location>
        <begin position="84"/>
        <end position="106"/>
    </location>
</feature>
<keyword evidence="3" id="KW-1185">Reference proteome</keyword>
<dbReference type="Proteomes" id="UP000724874">
    <property type="component" value="Unassembled WGS sequence"/>
</dbReference>
<keyword evidence="1" id="KW-0472">Membrane</keyword>
<proteinExistence type="predicted"/>
<reference evidence="2" key="1">
    <citation type="submission" date="2020-11" db="EMBL/GenBank/DDBJ databases">
        <authorList>
            <consortium name="DOE Joint Genome Institute"/>
            <person name="Ahrendt S."/>
            <person name="Riley R."/>
            <person name="Andreopoulos W."/>
            <person name="LaButti K."/>
            <person name="Pangilinan J."/>
            <person name="Ruiz-duenas F.J."/>
            <person name="Barrasa J.M."/>
            <person name="Sanchez-Garcia M."/>
            <person name="Camarero S."/>
            <person name="Miyauchi S."/>
            <person name="Serrano A."/>
            <person name="Linde D."/>
            <person name="Babiker R."/>
            <person name="Drula E."/>
            <person name="Ayuso-Fernandez I."/>
            <person name="Pacheco R."/>
            <person name="Padilla G."/>
            <person name="Ferreira P."/>
            <person name="Barriuso J."/>
            <person name="Kellner H."/>
            <person name="Castanera R."/>
            <person name="Alfaro M."/>
            <person name="Ramirez L."/>
            <person name="Pisabarro A.G."/>
            <person name="Kuo A."/>
            <person name="Tritt A."/>
            <person name="Lipzen A."/>
            <person name="He G."/>
            <person name="Yan M."/>
            <person name="Ng V."/>
            <person name="Cullen D."/>
            <person name="Martin F."/>
            <person name="Rosso M.-N."/>
            <person name="Henrissat B."/>
            <person name="Hibbett D."/>
            <person name="Martinez A.T."/>
            <person name="Grigoriev I.V."/>
        </authorList>
    </citation>
    <scope>NUCLEOTIDE SEQUENCE</scope>
    <source>
        <strain evidence="2">AH 44721</strain>
    </source>
</reference>
<evidence type="ECO:0000313" key="3">
    <source>
        <dbReference type="Proteomes" id="UP000724874"/>
    </source>
</evidence>
<protein>
    <submittedName>
        <fullName evidence="2">Uncharacterized protein</fullName>
    </submittedName>
</protein>
<dbReference type="AlphaFoldDB" id="A0A9P5NW93"/>
<gene>
    <name evidence="2" type="ORF">CPB84DRAFT_308744</name>
</gene>
<sequence length="148" mass="16747">MYSAIRIGLGNPSVNNFILNRMFLNKTIYSTFPATKYNSDAASRNSTMYAIYNHPDALTTVTGLSQIQLVYACRFQQRKYIGPLIVSVMVATVSMFSSGWALYILIATELAKREATSGMSFFFPFSKRSMYIHIRAANKCDGHCFRHK</sequence>
<accession>A0A9P5NW93</accession>
<name>A0A9P5NW93_GYMJU</name>
<comment type="caution">
    <text evidence="2">The sequence shown here is derived from an EMBL/GenBank/DDBJ whole genome shotgun (WGS) entry which is preliminary data.</text>
</comment>
<evidence type="ECO:0000313" key="2">
    <source>
        <dbReference type="EMBL" id="KAF8907353.1"/>
    </source>
</evidence>
<keyword evidence="1" id="KW-1133">Transmembrane helix</keyword>